<gene>
    <name evidence="3" type="ORF">E3N88_21784</name>
</gene>
<evidence type="ECO:0000256" key="1">
    <source>
        <dbReference type="SAM" id="MobiDB-lite"/>
    </source>
</evidence>
<dbReference type="OrthoDB" id="1831032at2759"/>
<protein>
    <recommendedName>
        <fullName evidence="2">ARID domain-containing protein</fullName>
    </recommendedName>
</protein>
<evidence type="ECO:0000313" key="3">
    <source>
        <dbReference type="EMBL" id="KAD4584183.1"/>
    </source>
</evidence>
<feature type="region of interest" description="Disordered" evidence="1">
    <location>
        <begin position="1"/>
        <end position="39"/>
    </location>
</feature>
<dbReference type="SMART" id="SM00501">
    <property type="entry name" value="BRIGHT"/>
    <property type="match status" value="1"/>
</dbReference>
<feature type="domain" description="ARID" evidence="2">
    <location>
        <begin position="84"/>
        <end position="175"/>
    </location>
</feature>
<feature type="compositionally biased region" description="Basic and acidic residues" evidence="1">
    <location>
        <begin position="8"/>
        <end position="31"/>
    </location>
</feature>
<dbReference type="GO" id="GO:0003677">
    <property type="term" value="F:DNA binding"/>
    <property type="evidence" value="ECO:0007669"/>
    <property type="project" value="InterPro"/>
</dbReference>
<dbReference type="EMBL" id="SZYD01000012">
    <property type="protein sequence ID" value="KAD4584183.1"/>
    <property type="molecule type" value="Genomic_DNA"/>
</dbReference>
<dbReference type="Pfam" id="PF01388">
    <property type="entry name" value="ARID"/>
    <property type="match status" value="1"/>
</dbReference>
<dbReference type="CDD" id="cd16100">
    <property type="entry name" value="ARID"/>
    <property type="match status" value="1"/>
</dbReference>
<feature type="region of interest" description="Disordered" evidence="1">
    <location>
        <begin position="180"/>
        <end position="250"/>
    </location>
</feature>
<name>A0A5N6NA18_9ASTR</name>
<reference evidence="3 4" key="1">
    <citation type="submission" date="2019-05" db="EMBL/GenBank/DDBJ databases">
        <title>Mikania micrantha, genome provides insights into the molecular mechanism of rapid growth.</title>
        <authorList>
            <person name="Liu B."/>
        </authorList>
    </citation>
    <scope>NUCLEOTIDE SEQUENCE [LARGE SCALE GENOMIC DNA]</scope>
    <source>
        <strain evidence="3">NLD-2019</strain>
        <tissue evidence="3">Leaf</tissue>
    </source>
</reference>
<dbReference type="AlphaFoldDB" id="A0A5N6NA18"/>
<dbReference type="SUPFAM" id="SSF46774">
    <property type="entry name" value="ARID-like"/>
    <property type="match status" value="1"/>
</dbReference>
<evidence type="ECO:0000259" key="2">
    <source>
        <dbReference type="PROSITE" id="PS51011"/>
    </source>
</evidence>
<feature type="compositionally biased region" description="Basic and acidic residues" evidence="1">
    <location>
        <begin position="180"/>
        <end position="205"/>
    </location>
</feature>
<dbReference type="Gene3D" id="1.10.150.60">
    <property type="entry name" value="ARID DNA-binding domain"/>
    <property type="match status" value="1"/>
</dbReference>
<dbReference type="InterPro" id="IPR036431">
    <property type="entry name" value="ARID_dom_sf"/>
</dbReference>
<dbReference type="InterPro" id="IPR001606">
    <property type="entry name" value="ARID_dom"/>
</dbReference>
<sequence>MKNNQKVDSGKTHCERSNSDKIHVRRDDPGWKGKQKMHQGMRSSVIRILEQGFQKVDMVETSKGKARCLEQESVPVRTKFGDHIKPRNHFTKMVKWFYEEYFQQNTKEYPPTLPNGEPIDLFDLYMTVEGLGGRRVVAKESKRSEVGKELGLAESGPNLRIIYDGYLELLDRMYSMEKEKEPKIGEAPIEERNANRDGPSEKKEEEGVEFSPENNKEVTASSSQNKEKQFEDGESQTMNSTFKKNVRCKL</sequence>
<keyword evidence="4" id="KW-1185">Reference proteome</keyword>
<dbReference type="Proteomes" id="UP000326396">
    <property type="component" value="Linkage Group LG2"/>
</dbReference>
<evidence type="ECO:0000313" key="4">
    <source>
        <dbReference type="Proteomes" id="UP000326396"/>
    </source>
</evidence>
<comment type="caution">
    <text evidence="3">The sequence shown here is derived from an EMBL/GenBank/DDBJ whole genome shotgun (WGS) entry which is preliminary data.</text>
</comment>
<proteinExistence type="predicted"/>
<dbReference type="PROSITE" id="PS51011">
    <property type="entry name" value="ARID"/>
    <property type="match status" value="1"/>
</dbReference>
<organism evidence="3 4">
    <name type="scientific">Mikania micrantha</name>
    <name type="common">bitter vine</name>
    <dbReference type="NCBI Taxonomy" id="192012"/>
    <lineage>
        <taxon>Eukaryota</taxon>
        <taxon>Viridiplantae</taxon>
        <taxon>Streptophyta</taxon>
        <taxon>Embryophyta</taxon>
        <taxon>Tracheophyta</taxon>
        <taxon>Spermatophyta</taxon>
        <taxon>Magnoliopsida</taxon>
        <taxon>eudicotyledons</taxon>
        <taxon>Gunneridae</taxon>
        <taxon>Pentapetalae</taxon>
        <taxon>asterids</taxon>
        <taxon>campanulids</taxon>
        <taxon>Asterales</taxon>
        <taxon>Asteraceae</taxon>
        <taxon>Asteroideae</taxon>
        <taxon>Heliantheae alliance</taxon>
        <taxon>Eupatorieae</taxon>
        <taxon>Mikania</taxon>
    </lineage>
</organism>
<accession>A0A5N6NA18</accession>